<sequence>MSGGIATGVKVALGREFTVLMGNKPSAVTWLMSSVAADILITGSLLSFLHRHKTGVPRTDDLISKIIRMTLQTGLITSICAILDVTLILTELDTTMFALFDFCVAKLYTNALLSTLNARPRWNKILNGNMGPNVLFWDEQDAAFVDGPGASVDLHRSSLLDKIAIPTGSQSNDLPLPEEARHREAGGSCVERSNSFQL</sequence>
<gene>
    <name evidence="4" type="ORF">HGRIS_007108</name>
</gene>
<feature type="domain" description="DUF6534" evidence="3">
    <location>
        <begin position="34"/>
        <end position="120"/>
    </location>
</feature>
<dbReference type="Proteomes" id="UP001556367">
    <property type="component" value="Unassembled WGS sequence"/>
</dbReference>
<comment type="caution">
    <text evidence="4">The sequence shown here is derived from an EMBL/GenBank/DDBJ whole genome shotgun (WGS) entry which is preliminary data.</text>
</comment>
<dbReference type="EMBL" id="JASNQZ010000010">
    <property type="protein sequence ID" value="KAL0952889.1"/>
    <property type="molecule type" value="Genomic_DNA"/>
</dbReference>
<keyword evidence="2" id="KW-0472">Membrane</keyword>
<dbReference type="Pfam" id="PF20152">
    <property type="entry name" value="DUF6534"/>
    <property type="match status" value="1"/>
</dbReference>
<feature type="transmembrane region" description="Helical" evidence="2">
    <location>
        <begin position="27"/>
        <end position="49"/>
    </location>
</feature>
<dbReference type="PANTHER" id="PTHR40465:SF1">
    <property type="entry name" value="DUF6534 DOMAIN-CONTAINING PROTEIN"/>
    <property type="match status" value="1"/>
</dbReference>
<feature type="transmembrane region" description="Helical" evidence="2">
    <location>
        <begin position="70"/>
        <end position="90"/>
    </location>
</feature>
<evidence type="ECO:0000256" key="2">
    <source>
        <dbReference type="SAM" id="Phobius"/>
    </source>
</evidence>
<feature type="region of interest" description="Disordered" evidence="1">
    <location>
        <begin position="170"/>
        <end position="198"/>
    </location>
</feature>
<evidence type="ECO:0000313" key="5">
    <source>
        <dbReference type="Proteomes" id="UP001556367"/>
    </source>
</evidence>
<proteinExistence type="predicted"/>
<dbReference type="PANTHER" id="PTHR40465">
    <property type="entry name" value="CHROMOSOME 1, WHOLE GENOME SHOTGUN SEQUENCE"/>
    <property type="match status" value="1"/>
</dbReference>
<keyword evidence="5" id="KW-1185">Reference proteome</keyword>
<dbReference type="InterPro" id="IPR045339">
    <property type="entry name" value="DUF6534"/>
</dbReference>
<evidence type="ECO:0000256" key="1">
    <source>
        <dbReference type="SAM" id="MobiDB-lite"/>
    </source>
</evidence>
<protein>
    <recommendedName>
        <fullName evidence="3">DUF6534 domain-containing protein</fullName>
    </recommendedName>
</protein>
<keyword evidence="2" id="KW-0812">Transmembrane</keyword>
<organism evidence="4 5">
    <name type="scientific">Hohenbuehelia grisea</name>
    <dbReference type="NCBI Taxonomy" id="104357"/>
    <lineage>
        <taxon>Eukaryota</taxon>
        <taxon>Fungi</taxon>
        <taxon>Dikarya</taxon>
        <taxon>Basidiomycota</taxon>
        <taxon>Agaricomycotina</taxon>
        <taxon>Agaricomycetes</taxon>
        <taxon>Agaricomycetidae</taxon>
        <taxon>Agaricales</taxon>
        <taxon>Pleurotineae</taxon>
        <taxon>Pleurotaceae</taxon>
        <taxon>Hohenbuehelia</taxon>
    </lineage>
</organism>
<evidence type="ECO:0000259" key="3">
    <source>
        <dbReference type="Pfam" id="PF20152"/>
    </source>
</evidence>
<keyword evidence="2" id="KW-1133">Transmembrane helix</keyword>
<name>A0ABR3JB65_9AGAR</name>
<reference evidence="5" key="1">
    <citation type="submission" date="2024-06" db="EMBL/GenBank/DDBJ databases">
        <title>Multi-omics analyses provide insights into the biosynthesis of the anticancer antibiotic pleurotin in Hohenbuehelia grisea.</title>
        <authorList>
            <person name="Weaver J.A."/>
            <person name="Alberti F."/>
        </authorList>
    </citation>
    <scope>NUCLEOTIDE SEQUENCE [LARGE SCALE GENOMIC DNA]</scope>
    <source>
        <strain evidence="5">T-177</strain>
    </source>
</reference>
<evidence type="ECO:0000313" key="4">
    <source>
        <dbReference type="EMBL" id="KAL0952889.1"/>
    </source>
</evidence>
<accession>A0ABR3JB65</accession>